<comment type="pathway">
    <text evidence="3">Quinol/quinone metabolism; menaquinone biosynthesis.</text>
</comment>
<keyword evidence="2 3" id="KW-0456">Lyase</keyword>
<dbReference type="InterPro" id="IPR029058">
    <property type="entry name" value="AB_hydrolase_fold"/>
</dbReference>
<keyword evidence="1 3" id="KW-0474">Menaquinone biosynthesis</keyword>
<gene>
    <name evidence="3 5" type="primary">menH</name>
    <name evidence="5" type="ORF">GCM10022378_12060</name>
</gene>
<evidence type="ECO:0000256" key="1">
    <source>
        <dbReference type="ARBA" id="ARBA00022428"/>
    </source>
</evidence>
<protein>
    <recommendedName>
        <fullName evidence="3">Putative 2-succinyl-6-hydroxy-2,4-cyclohexadiene-1-carboxylate synthase</fullName>
        <shortName evidence="3">SHCHC synthase</shortName>
        <ecNumber evidence="3">4.2.99.20</ecNumber>
    </recommendedName>
</protein>
<dbReference type="InterPro" id="IPR022485">
    <property type="entry name" value="SHCHC_synthase_MenH"/>
</dbReference>
<evidence type="ECO:0000256" key="3">
    <source>
        <dbReference type="HAMAP-Rule" id="MF_01660"/>
    </source>
</evidence>
<accession>A0ABP7ERR5</accession>
<dbReference type="Gene3D" id="3.40.50.1820">
    <property type="entry name" value="alpha/beta hydrolase"/>
    <property type="match status" value="1"/>
</dbReference>
<evidence type="ECO:0000313" key="6">
    <source>
        <dbReference type="Proteomes" id="UP001500920"/>
    </source>
</evidence>
<keyword evidence="6" id="KW-1185">Reference proteome</keyword>
<dbReference type="EMBL" id="BAABCK010000021">
    <property type="protein sequence ID" value="GAA3723520.1"/>
    <property type="molecule type" value="Genomic_DNA"/>
</dbReference>
<comment type="pathway">
    <text evidence="3">Quinol/quinone metabolism; 1,4-dihydroxy-2-naphthoate biosynthesis; 1,4-dihydroxy-2-naphthoate from chorismate: step 3/7.</text>
</comment>
<evidence type="ECO:0000259" key="4">
    <source>
        <dbReference type="Pfam" id="PF00561"/>
    </source>
</evidence>
<dbReference type="SUPFAM" id="SSF53474">
    <property type="entry name" value="alpha/beta-Hydrolases"/>
    <property type="match status" value="1"/>
</dbReference>
<dbReference type="Proteomes" id="UP001500920">
    <property type="component" value="Unassembled WGS sequence"/>
</dbReference>
<proteinExistence type="inferred from homology"/>
<dbReference type="InterPro" id="IPR000073">
    <property type="entry name" value="AB_hydrolase_1"/>
</dbReference>
<organism evidence="5 6">
    <name type="scientific">Salinicoccus jeotgali</name>
    <dbReference type="NCBI Taxonomy" id="381634"/>
    <lineage>
        <taxon>Bacteria</taxon>
        <taxon>Bacillati</taxon>
        <taxon>Bacillota</taxon>
        <taxon>Bacilli</taxon>
        <taxon>Bacillales</taxon>
        <taxon>Staphylococcaceae</taxon>
        <taxon>Salinicoccus</taxon>
    </lineage>
</organism>
<dbReference type="EC" id="4.2.99.20" evidence="3"/>
<comment type="function">
    <text evidence="3">Catalyzes a proton abstraction reaction that results in 2,5-elimination of pyruvate from 2-succinyl-5-enolpyruvyl-6-hydroxy-3-cyclohexene-1-carboxylate (SEPHCHC) and the formation of 2-succinyl-6-hydroxy-2,4-cyclohexadiene-1-carboxylate (SHCHC).</text>
</comment>
<comment type="catalytic activity">
    <reaction evidence="3">
        <text>5-enolpyruvoyl-6-hydroxy-2-succinyl-cyclohex-3-ene-1-carboxylate = (1R,6R)-6-hydroxy-2-succinyl-cyclohexa-2,4-diene-1-carboxylate + pyruvate</text>
        <dbReference type="Rhea" id="RHEA:25597"/>
        <dbReference type="ChEBI" id="CHEBI:15361"/>
        <dbReference type="ChEBI" id="CHEBI:58689"/>
        <dbReference type="ChEBI" id="CHEBI:58818"/>
        <dbReference type="EC" id="4.2.99.20"/>
    </reaction>
</comment>
<dbReference type="PANTHER" id="PTHR42916:SF1">
    <property type="entry name" value="PROTEIN PHYLLO, CHLOROPLASTIC"/>
    <property type="match status" value="1"/>
</dbReference>
<dbReference type="RefSeq" id="WP_344702422.1">
    <property type="nucleotide sequence ID" value="NZ_BAABCK010000021.1"/>
</dbReference>
<reference evidence="6" key="1">
    <citation type="journal article" date="2019" name="Int. J. Syst. Evol. Microbiol.">
        <title>The Global Catalogue of Microorganisms (GCM) 10K type strain sequencing project: providing services to taxonomists for standard genome sequencing and annotation.</title>
        <authorList>
            <consortium name="The Broad Institute Genomics Platform"/>
            <consortium name="The Broad Institute Genome Sequencing Center for Infectious Disease"/>
            <person name="Wu L."/>
            <person name="Ma J."/>
        </authorList>
    </citation>
    <scope>NUCLEOTIDE SEQUENCE [LARGE SCALE GENOMIC DNA]</scope>
    <source>
        <strain evidence="6">JCM 16981</strain>
    </source>
</reference>
<dbReference type="NCBIfam" id="TIGR03695">
    <property type="entry name" value="menH_SHCHC"/>
    <property type="match status" value="1"/>
</dbReference>
<sequence>MELNYHFEDNGKTETIVILHGFLSDKSSMAQISTELDGIRNIITVDLPGFGQSKSIGQDYGIETIANALAGMLESLSITQADIYGYSMGGRVALSFAINHPGYVKRLILESTSPGIASKEDRAIRRQVDQSRADEILRDYPAFISQWEMLPLFSSQATMTRDDQARQRENRLAQKPEEVADSLLKYGTGVQPSYWTKLSRLHMPILLAVGSKDQKFIDINTRMSLHMPDARLEIIDGAGHNIHMEAGPKFGILLLDYLSGGMNDGKRMANDSRI</sequence>
<comment type="caution">
    <text evidence="5">The sequence shown here is derived from an EMBL/GenBank/DDBJ whole genome shotgun (WGS) entry which is preliminary data.</text>
</comment>
<dbReference type="PRINTS" id="PR00111">
    <property type="entry name" value="ABHYDROLASE"/>
</dbReference>
<feature type="domain" description="AB hydrolase-1" evidence="4">
    <location>
        <begin position="15"/>
        <end position="245"/>
    </location>
</feature>
<name>A0ABP7ERR5_9STAP</name>
<evidence type="ECO:0000256" key="2">
    <source>
        <dbReference type="ARBA" id="ARBA00023239"/>
    </source>
</evidence>
<dbReference type="Pfam" id="PF00561">
    <property type="entry name" value="Abhydrolase_1"/>
    <property type="match status" value="1"/>
</dbReference>
<dbReference type="PANTHER" id="PTHR42916">
    <property type="entry name" value="2-SUCCINYL-5-ENOLPYRUVYL-6-HYDROXY-3-CYCLOHEXENE-1-CARBOXYLATE SYNTHASE"/>
    <property type="match status" value="1"/>
</dbReference>
<dbReference type="HAMAP" id="MF_01660">
    <property type="entry name" value="MenH"/>
    <property type="match status" value="1"/>
</dbReference>
<comment type="subunit">
    <text evidence="3">Monomer.</text>
</comment>
<evidence type="ECO:0000313" key="5">
    <source>
        <dbReference type="EMBL" id="GAA3723520.1"/>
    </source>
</evidence>
<comment type="similarity">
    <text evidence="3">Belongs to the AB hydrolase superfamily. MenH family.</text>
</comment>